<keyword evidence="2" id="KW-0723">Serine/threonine-protein kinase</keyword>
<dbReference type="EC" id="2.7.11.1" evidence="1"/>
<evidence type="ECO:0000256" key="13">
    <source>
        <dbReference type="SAM" id="MobiDB-lite"/>
    </source>
</evidence>
<feature type="region of interest" description="Disordered" evidence="13">
    <location>
        <begin position="363"/>
        <end position="417"/>
    </location>
</feature>
<dbReference type="InterPro" id="IPR011989">
    <property type="entry name" value="ARM-like"/>
</dbReference>
<dbReference type="PROSITE" id="PS00108">
    <property type="entry name" value="PROTEIN_KINASE_ST"/>
    <property type="match status" value="1"/>
</dbReference>
<evidence type="ECO:0000256" key="7">
    <source>
        <dbReference type="ARBA" id="ARBA00023015"/>
    </source>
</evidence>
<evidence type="ECO:0000256" key="1">
    <source>
        <dbReference type="ARBA" id="ARBA00012513"/>
    </source>
</evidence>
<dbReference type="InterPro" id="IPR000719">
    <property type="entry name" value="Prot_kinase_dom"/>
</dbReference>
<evidence type="ECO:0000256" key="4">
    <source>
        <dbReference type="ARBA" id="ARBA00022741"/>
    </source>
</evidence>
<name>A0A0P7XV09_SCLFO</name>
<evidence type="ECO:0000313" key="16">
    <source>
        <dbReference type="EMBL" id="KPP79117.1"/>
    </source>
</evidence>
<keyword evidence="7" id="KW-0805">Transcription regulation</keyword>
<reference evidence="16 17" key="1">
    <citation type="submission" date="2015-08" db="EMBL/GenBank/DDBJ databases">
        <title>The genome of the Asian arowana (Scleropages formosus).</title>
        <authorList>
            <person name="Tan M.H."/>
            <person name="Gan H.M."/>
            <person name="Croft L.J."/>
            <person name="Austin C.M."/>
        </authorList>
    </citation>
    <scope>NUCLEOTIDE SEQUENCE [LARGE SCALE GENOMIC DNA]</scope>
    <source>
        <strain evidence="16">Aro1</strain>
    </source>
</reference>
<keyword evidence="4" id="KW-0547">Nucleotide-binding</keyword>
<dbReference type="GO" id="GO:0003677">
    <property type="term" value="F:DNA binding"/>
    <property type="evidence" value="ECO:0007669"/>
    <property type="project" value="InterPro"/>
</dbReference>
<evidence type="ECO:0000256" key="8">
    <source>
        <dbReference type="ARBA" id="ARBA00023159"/>
    </source>
</evidence>
<dbReference type="EMBL" id="JARO02000287">
    <property type="protein sequence ID" value="KPP79117.1"/>
    <property type="molecule type" value="Genomic_DNA"/>
</dbReference>
<dbReference type="Gene3D" id="1.10.510.10">
    <property type="entry name" value="Transferase(Phosphotransferase) domain 1"/>
    <property type="match status" value="1"/>
</dbReference>
<feature type="domain" description="Protein kinase" evidence="14">
    <location>
        <begin position="58"/>
        <end position="306"/>
    </location>
</feature>
<evidence type="ECO:0000256" key="9">
    <source>
        <dbReference type="ARBA" id="ARBA00023163"/>
    </source>
</evidence>
<dbReference type="InterPro" id="IPR016024">
    <property type="entry name" value="ARM-type_fold"/>
</dbReference>
<dbReference type="Gene3D" id="1.25.10.10">
    <property type="entry name" value="Leucine-rich Repeat Variant"/>
    <property type="match status" value="2"/>
</dbReference>
<evidence type="ECO:0000259" key="15">
    <source>
        <dbReference type="PROSITE" id="PS52003"/>
    </source>
</evidence>
<evidence type="ECO:0000313" key="17">
    <source>
        <dbReference type="Proteomes" id="UP000034805"/>
    </source>
</evidence>
<evidence type="ECO:0000256" key="5">
    <source>
        <dbReference type="ARBA" id="ARBA00022777"/>
    </source>
</evidence>
<dbReference type="InterPro" id="IPR011009">
    <property type="entry name" value="Kinase-like_dom_sf"/>
</dbReference>
<comment type="caution">
    <text evidence="16">The sequence shown here is derived from an EMBL/GenBank/DDBJ whole genome shotgun (WGS) entry which is preliminary data.</text>
</comment>
<keyword evidence="6" id="KW-0067">ATP-binding</keyword>
<feature type="compositionally biased region" description="Basic and acidic residues" evidence="13">
    <location>
        <begin position="391"/>
        <end position="402"/>
    </location>
</feature>
<dbReference type="PANTHER" id="PTHR22983">
    <property type="entry name" value="PROTEIN KINASE RELATED"/>
    <property type="match status" value="1"/>
</dbReference>
<keyword evidence="3" id="KW-0808">Transferase</keyword>
<dbReference type="GO" id="GO:0005524">
    <property type="term" value="F:ATP binding"/>
    <property type="evidence" value="ECO:0007669"/>
    <property type="project" value="UniProtKB-KW"/>
</dbReference>
<dbReference type="SUPFAM" id="SSF56112">
    <property type="entry name" value="Protein kinase-like (PK-like)"/>
    <property type="match status" value="1"/>
</dbReference>
<feature type="domain" description="OCA" evidence="15">
    <location>
        <begin position="11"/>
        <end position="33"/>
    </location>
</feature>
<evidence type="ECO:0000259" key="14">
    <source>
        <dbReference type="PROSITE" id="PS50011"/>
    </source>
</evidence>
<dbReference type="AlphaFoldDB" id="A0A0P7XV09"/>
<dbReference type="CDD" id="cd14002">
    <property type="entry name" value="STKc_STK36"/>
    <property type="match status" value="1"/>
</dbReference>
<dbReference type="GO" id="GO:0004674">
    <property type="term" value="F:protein serine/threonine kinase activity"/>
    <property type="evidence" value="ECO:0007669"/>
    <property type="project" value="UniProtKB-KW"/>
</dbReference>
<dbReference type="PROSITE" id="PS50176">
    <property type="entry name" value="ARM_REPEAT"/>
    <property type="match status" value="1"/>
</dbReference>
<comment type="catalytic activity">
    <reaction evidence="11">
        <text>L-seryl-[protein] + ATP = O-phospho-L-seryl-[protein] + ADP + H(+)</text>
        <dbReference type="Rhea" id="RHEA:17989"/>
        <dbReference type="Rhea" id="RHEA-COMP:9863"/>
        <dbReference type="Rhea" id="RHEA-COMP:11604"/>
        <dbReference type="ChEBI" id="CHEBI:15378"/>
        <dbReference type="ChEBI" id="CHEBI:29999"/>
        <dbReference type="ChEBI" id="CHEBI:30616"/>
        <dbReference type="ChEBI" id="CHEBI:83421"/>
        <dbReference type="ChEBI" id="CHEBI:456216"/>
        <dbReference type="EC" id="2.7.11.1"/>
    </reaction>
</comment>
<dbReference type="SUPFAM" id="SSF48371">
    <property type="entry name" value="ARM repeat"/>
    <property type="match status" value="1"/>
</dbReference>
<comment type="catalytic activity">
    <reaction evidence="10">
        <text>L-threonyl-[protein] + ATP = O-phospho-L-threonyl-[protein] + ADP + H(+)</text>
        <dbReference type="Rhea" id="RHEA:46608"/>
        <dbReference type="Rhea" id="RHEA-COMP:11060"/>
        <dbReference type="Rhea" id="RHEA-COMP:11605"/>
        <dbReference type="ChEBI" id="CHEBI:15378"/>
        <dbReference type="ChEBI" id="CHEBI:30013"/>
        <dbReference type="ChEBI" id="CHEBI:30616"/>
        <dbReference type="ChEBI" id="CHEBI:61977"/>
        <dbReference type="ChEBI" id="CHEBI:456216"/>
        <dbReference type="EC" id="2.7.11.1"/>
    </reaction>
</comment>
<keyword evidence="5 16" id="KW-0418">Kinase</keyword>
<dbReference type="InterPro" id="IPR008271">
    <property type="entry name" value="Ser/Thr_kinase_AS"/>
</dbReference>
<keyword evidence="8" id="KW-0010">Activator</keyword>
<dbReference type="GO" id="GO:0007224">
    <property type="term" value="P:smoothened signaling pathway"/>
    <property type="evidence" value="ECO:0007669"/>
    <property type="project" value="TreeGrafter"/>
</dbReference>
<evidence type="ECO:0000256" key="10">
    <source>
        <dbReference type="ARBA" id="ARBA00047899"/>
    </source>
</evidence>
<dbReference type="GO" id="GO:0070974">
    <property type="term" value="F:POU domain binding"/>
    <property type="evidence" value="ECO:0007669"/>
    <property type="project" value="InterPro"/>
</dbReference>
<feature type="repeat" description="ARM" evidence="12">
    <location>
        <begin position="913"/>
        <end position="941"/>
    </location>
</feature>
<dbReference type="PROSITE" id="PS52003">
    <property type="entry name" value="OCA"/>
    <property type="match status" value="1"/>
</dbReference>
<dbReference type="SMART" id="SM00220">
    <property type="entry name" value="S_TKc"/>
    <property type="match status" value="1"/>
</dbReference>
<evidence type="ECO:0000256" key="6">
    <source>
        <dbReference type="ARBA" id="ARBA00022840"/>
    </source>
</evidence>
<dbReference type="PROSITE" id="PS50011">
    <property type="entry name" value="PROTEIN_KINASE_DOM"/>
    <property type="match status" value="1"/>
</dbReference>
<evidence type="ECO:0000256" key="11">
    <source>
        <dbReference type="ARBA" id="ARBA00048679"/>
    </source>
</evidence>
<dbReference type="Pfam" id="PF00514">
    <property type="entry name" value="Arm"/>
    <property type="match status" value="1"/>
</dbReference>
<protein>
    <recommendedName>
        <fullName evidence="1">non-specific serine/threonine protein kinase</fullName>
        <ecNumber evidence="1">2.7.11.1</ecNumber>
    </recommendedName>
</protein>
<dbReference type="Proteomes" id="UP000034805">
    <property type="component" value="Unassembled WGS sequence"/>
</dbReference>
<evidence type="ECO:0000256" key="2">
    <source>
        <dbReference type="ARBA" id="ARBA00022527"/>
    </source>
</evidence>
<keyword evidence="9" id="KW-0804">Transcription</keyword>
<evidence type="ECO:0000256" key="12">
    <source>
        <dbReference type="PROSITE-ProRule" id="PRU00259"/>
    </source>
</evidence>
<proteinExistence type="predicted"/>
<sequence>MGSKQSQHAAAKQYLGVRVQMPVRDLLKKFRIAKGLDPTLRPALQGQAPVHRNPARDKHLQLIIGEGSFGRVYKGRKKFSGQLMTGGAVALFCSEVVALKFIPKVGRSDKELRSLRREIDIMRGLRHPNVILLLDSFDTEREVVVVTEYAEGELFQILEDDGSLPEKQVQVIACQLVSALYYLHSHRILHRDMKPQNILLGKGGVVKLCDFGYGTPLYMSPELVEEKPYDHTADLWSLGCILYELHTGAPPFYTNSIFQLVKLIVQDPVKWPESMSEDCTSFLKGLLTKDPQKRLSWPDLLYHPFVADGVLVLPDSGSDNPLTVTPSPGLQALRLQQVKEKAGPHSLEGRLLCKAWERRGKDRKAKKGFSENGQIGGTRGDSSNKPPTRRAPRDRTPSKDCTDTPLENVAEESAQPAAVKLADRMGQISRDYAKEFPSVEVGPRCILKQPHRGQGCLDSVHLENELLGGMLEGACRIRPPLRVLSNLLTPDLDSKAATSMATELGLPDLLFSLIEDILENPVSKQPSAATVLALFTQQGILVDVSPDKLMTAMEAALSSHVEQAEFPHSQFLNSDLWRFLWVRVSDALKVDNMKYFSLSGLHIFLSLALSMFTREPQHCIPLLADKEMGCVATLGHLLTADRVGMKDWTSEWRPTPPCSDTSQSSLSLMSCHLLCFPFALEVSNETMEQILQSYHRCDIVSRLLQLPLALLCRLLLCDPEHSVSTFMAAAELSGFFRPSSGPEHTDDFSPPDEGHQGLCHPVGRTASSLLSAFLNSEGFSDLAAELITVVSLTARCLLRPSLSHLYIDPALLRTSLAFSDHTVRAATCSLLGNLNPMVAQTLPDEQALLRLFQDLIARLHDESLPVRRVGCRAVGTWLGLIGRVGGDSKEKVSGPGGESTTCRVDGWVKVAQGAVPALVALLRDPDSLVRRHCCGALGNLAVLQGMTASLLQFHAPGRLLHTACTDSQQEVRLAAISNLRVFSQQTELQRALVSLDAFEKLSQVFQNAPAPHQCHWLINQLRPSGRPGQHQNSHTHR</sequence>
<evidence type="ECO:0000256" key="3">
    <source>
        <dbReference type="ARBA" id="ARBA00022679"/>
    </source>
</evidence>
<organism evidence="16 17">
    <name type="scientific">Scleropages formosus</name>
    <name type="common">Asian bonytongue</name>
    <name type="synonym">Osteoglossum formosum</name>
    <dbReference type="NCBI Taxonomy" id="113540"/>
    <lineage>
        <taxon>Eukaryota</taxon>
        <taxon>Metazoa</taxon>
        <taxon>Chordata</taxon>
        <taxon>Craniata</taxon>
        <taxon>Vertebrata</taxon>
        <taxon>Euteleostomi</taxon>
        <taxon>Actinopterygii</taxon>
        <taxon>Neopterygii</taxon>
        <taxon>Teleostei</taxon>
        <taxon>Osteoglossocephala</taxon>
        <taxon>Osteoglossomorpha</taxon>
        <taxon>Osteoglossiformes</taxon>
        <taxon>Osteoglossidae</taxon>
        <taxon>Scleropages</taxon>
    </lineage>
</organism>
<dbReference type="InterPro" id="IPR000225">
    <property type="entry name" value="Armadillo"/>
</dbReference>
<dbReference type="InterPro" id="IPR047571">
    <property type="entry name" value="OCA"/>
</dbReference>
<dbReference type="GO" id="GO:0005737">
    <property type="term" value="C:cytoplasm"/>
    <property type="evidence" value="ECO:0007669"/>
    <property type="project" value="UniProtKB-ARBA"/>
</dbReference>
<dbReference type="PANTHER" id="PTHR22983:SF6">
    <property type="entry name" value="SERINE_THREONINE-PROTEIN KINASE 36"/>
    <property type="match status" value="1"/>
</dbReference>
<dbReference type="Pfam" id="PF00069">
    <property type="entry name" value="Pkinase"/>
    <property type="match status" value="1"/>
</dbReference>
<gene>
    <name evidence="16" type="ORF">Z043_101337</name>
</gene>
<accession>A0A0P7XV09</accession>